<evidence type="ECO:0000313" key="1">
    <source>
        <dbReference type="EMBL" id="KAK5925259.1"/>
    </source>
</evidence>
<name>A0AAN8DMZ0_CHAGU</name>
<gene>
    <name evidence="1" type="ORF">CgunFtcFv8_017796</name>
</gene>
<organism evidence="1 2">
    <name type="scientific">Champsocephalus gunnari</name>
    <name type="common">Mackerel icefish</name>
    <dbReference type="NCBI Taxonomy" id="52237"/>
    <lineage>
        <taxon>Eukaryota</taxon>
        <taxon>Metazoa</taxon>
        <taxon>Chordata</taxon>
        <taxon>Craniata</taxon>
        <taxon>Vertebrata</taxon>
        <taxon>Euteleostomi</taxon>
        <taxon>Actinopterygii</taxon>
        <taxon>Neopterygii</taxon>
        <taxon>Teleostei</taxon>
        <taxon>Neoteleostei</taxon>
        <taxon>Acanthomorphata</taxon>
        <taxon>Eupercaria</taxon>
        <taxon>Perciformes</taxon>
        <taxon>Notothenioidei</taxon>
        <taxon>Channichthyidae</taxon>
        <taxon>Champsocephalus</taxon>
    </lineage>
</organism>
<protein>
    <submittedName>
        <fullName evidence="1">Uncharacterized protein</fullName>
    </submittedName>
</protein>
<proteinExistence type="predicted"/>
<dbReference type="Proteomes" id="UP001331515">
    <property type="component" value="Unassembled WGS sequence"/>
</dbReference>
<evidence type="ECO:0000313" key="2">
    <source>
        <dbReference type="Proteomes" id="UP001331515"/>
    </source>
</evidence>
<dbReference type="AlphaFoldDB" id="A0AAN8DMZ0"/>
<dbReference type="EMBL" id="JAURVH010001520">
    <property type="protein sequence ID" value="KAK5925259.1"/>
    <property type="molecule type" value="Genomic_DNA"/>
</dbReference>
<sequence>MLLLIPLHSALTYRLTWDGLIPSSSLRPTYPSLCPNTSYKSDGSLTLPIRPSEAAASILICGHPSLWQRE</sequence>
<comment type="caution">
    <text evidence="1">The sequence shown here is derived from an EMBL/GenBank/DDBJ whole genome shotgun (WGS) entry which is preliminary data.</text>
</comment>
<reference evidence="1 2" key="1">
    <citation type="journal article" date="2023" name="Mol. Biol. Evol.">
        <title>Genomics of Secondarily Temperate Adaptation in the Only Non-Antarctic Icefish.</title>
        <authorList>
            <person name="Rivera-Colon A.G."/>
            <person name="Rayamajhi N."/>
            <person name="Minhas B.F."/>
            <person name="Madrigal G."/>
            <person name="Bilyk K.T."/>
            <person name="Yoon V."/>
            <person name="Hune M."/>
            <person name="Gregory S."/>
            <person name="Cheng C.H.C."/>
            <person name="Catchen J.M."/>
        </authorList>
    </citation>
    <scope>NUCLEOTIDE SEQUENCE [LARGE SCALE GENOMIC DNA]</scope>
    <source>
        <tissue evidence="1">White muscle</tissue>
    </source>
</reference>
<keyword evidence="2" id="KW-1185">Reference proteome</keyword>
<accession>A0AAN8DMZ0</accession>